<dbReference type="EMBL" id="JBHFFA010000003">
    <property type="protein sequence ID" value="KAL2635886.1"/>
    <property type="molecule type" value="Genomic_DNA"/>
</dbReference>
<proteinExistence type="predicted"/>
<name>A0ABD1YZ74_9MARC</name>
<gene>
    <name evidence="2" type="ORF">R1flu_007365</name>
</gene>
<comment type="caution">
    <text evidence="2">The sequence shown here is derived from an EMBL/GenBank/DDBJ whole genome shotgun (WGS) entry which is preliminary data.</text>
</comment>
<evidence type="ECO:0000313" key="3">
    <source>
        <dbReference type="Proteomes" id="UP001605036"/>
    </source>
</evidence>
<evidence type="ECO:0000313" key="2">
    <source>
        <dbReference type="EMBL" id="KAL2635886.1"/>
    </source>
</evidence>
<dbReference type="Proteomes" id="UP001605036">
    <property type="component" value="Unassembled WGS sequence"/>
</dbReference>
<dbReference type="AlphaFoldDB" id="A0ABD1YZ74"/>
<keyword evidence="1" id="KW-0175">Coiled coil</keyword>
<feature type="coiled-coil region" evidence="1">
    <location>
        <begin position="121"/>
        <end position="180"/>
    </location>
</feature>
<organism evidence="2 3">
    <name type="scientific">Riccia fluitans</name>
    <dbReference type="NCBI Taxonomy" id="41844"/>
    <lineage>
        <taxon>Eukaryota</taxon>
        <taxon>Viridiplantae</taxon>
        <taxon>Streptophyta</taxon>
        <taxon>Embryophyta</taxon>
        <taxon>Marchantiophyta</taxon>
        <taxon>Marchantiopsida</taxon>
        <taxon>Marchantiidae</taxon>
        <taxon>Marchantiales</taxon>
        <taxon>Ricciaceae</taxon>
        <taxon>Riccia</taxon>
    </lineage>
</organism>
<keyword evidence="3" id="KW-1185">Reference proteome</keyword>
<accession>A0ABD1YZ74</accession>
<sequence>MKVGGKNQLKAIAFGHMAMELRQLGWPVLSGATVGKKVKRSKDSHVNIRMEALIETRPIDNSILEDEIEEVEDAASGEENAGEFSGSAPEEMPIAFRSEVSPNFNRREIVEALVQTTPLANDNAQKQKAEFKTALLAMKEKYRLGMLEERKVALEEEMKARLAKETLDRENAKKARLDKKYNDL</sequence>
<protein>
    <submittedName>
        <fullName evidence="2">Uncharacterized protein</fullName>
    </submittedName>
</protein>
<reference evidence="2 3" key="1">
    <citation type="submission" date="2024-09" db="EMBL/GenBank/DDBJ databases">
        <title>Chromosome-scale assembly of Riccia fluitans.</title>
        <authorList>
            <person name="Paukszto L."/>
            <person name="Sawicki J."/>
            <person name="Karawczyk K."/>
            <person name="Piernik-Szablinska J."/>
            <person name="Szczecinska M."/>
            <person name="Mazdziarz M."/>
        </authorList>
    </citation>
    <scope>NUCLEOTIDE SEQUENCE [LARGE SCALE GENOMIC DNA]</scope>
    <source>
        <strain evidence="2">Rf_01</strain>
        <tissue evidence="2">Aerial parts of the thallus</tissue>
    </source>
</reference>
<evidence type="ECO:0000256" key="1">
    <source>
        <dbReference type="SAM" id="Coils"/>
    </source>
</evidence>